<dbReference type="GO" id="GO:0080120">
    <property type="term" value="P:CAAX-box protein maturation"/>
    <property type="evidence" value="ECO:0007669"/>
    <property type="project" value="UniProtKB-ARBA"/>
</dbReference>
<comment type="caution">
    <text evidence="3">The sequence shown here is derived from an EMBL/GenBank/DDBJ whole genome shotgun (WGS) entry which is preliminary data.</text>
</comment>
<dbReference type="AlphaFoldDB" id="A0A512BBW8"/>
<feature type="transmembrane region" description="Helical" evidence="1">
    <location>
        <begin position="60"/>
        <end position="82"/>
    </location>
</feature>
<dbReference type="PANTHER" id="PTHR43592">
    <property type="entry name" value="CAAX AMINO TERMINAL PROTEASE"/>
    <property type="match status" value="1"/>
</dbReference>
<feature type="domain" description="CAAX prenyl protease 2/Lysostaphin resistance protein A-like" evidence="2">
    <location>
        <begin position="156"/>
        <end position="244"/>
    </location>
</feature>
<dbReference type="InterPro" id="IPR003675">
    <property type="entry name" value="Rce1/LyrA-like_dom"/>
</dbReference>
<reference evidence="3 4" key="1">
    <citation type="submission" date="2019-07" db="EMBL/GenBank/DDBJ databases">
        <title>Whole genome shotgun sequence of Segetibacter aerophilus NBRC 106135.</title>
        <authorList>
            <person name="Hosoyama A."/>
            <person name="Uohara A."/>
            <person name="Ohji S."/>
            <person name="Ichikawa N."/>
        </authorList>
    </citation>
    <scope>NUCLEOTIDE SEQUENCE [LARGE SCALE GENOMIC DNA]</scope>
    <source>
        <strain evidence="3 4">NBRC 106135</strain>
    </source>
</reference>
<name>A0A512BBW8_9BACT</name>
<evidence type="ECO:0000259" key="2">
    <source>
        <dbReference type="Pfam" id="PF02517"/>
    </source>
</evidence>
<dbReference type="Pfam" id="PF02517">
    <property type="entry name" value="Rce1-like"/>
    <property type="match status" value="1"/>
</dbReference>
<feature type="transmembrane region" description="Helical" evidence="1">
    <location>
        <begin position="94"/>
        <end position="114"/>
    </location>
</feature>
<feature type="transmembrane region" description="Helical" evidence="1">
    <location>
        <begin position="12"/>
        <end position="40"/>
    </location>
</feature>
<feature type="transmembrane region" description="Helical" evidence="1">
    <location>
        <begin position="268"/>
        <end position="287"/>
    </location>
</feature>
<keyword evidence="1" id="KW-0472">Membrane</keyword>
<dbReference type="OrthoDB" id="1523022at2"/>
<dbReference type="RefSeq" id="WP_147203472.1">
    <property type="nucleotide sequence ID" value="NZ_BJYT01000006.1"/>
</dbReference>
<keyword evidence="1" id="KW-1133">Transmembrane helix</keyword>
<sequence length="308" mass="34239">MKTYLKYQPPAVQFLAFLGLAGGFLILNSAVSTFFFGDIAGVLLNKSAVVSPDVIDKFKWAQLAGSIISFILPSLFFGYYSSPKSLPYIGIQKDASIILFGAAFLLLCTIQPFIGWLGEINGKINFGGLQKSLLEMEAMYNRALQVFLQMKNFGDLLINLFIMALLPAIGEELFFRGSLQKALLRISHRPWLAIVVSSVVFALLHGTFFKILPIFTLGLILGVVYYVTRNLWYTILIHFLNNAFAVLSVYYANRSETIKKLAGDDYSVPLYGAFVSLIIGIGIIYFIKKKSDEVLPSIVTSDDNDYIA</sequence>
<feature type="transmembrane region" description="Helical" evidence="1">
    <location>
        <begin position="235"/>
        <end position="253"/>
    </location>
</feature>
<protein>
    <recommendedName>
        <fullName evidence="2">CAAX prenyl protease 2/Lysostaphin resistance protein A-like domain-containing protein</fullName>
    </recommendedName>
</protein>
<evidence type="ECO:0000313" key="4">
    <source>
        <dbReference type="Proteomes" id="UP000321513"/>
    </source>
</evidence>
<dbReference type="PANTHER" id="PTHR43592:SF15">
    <property type="entry name" value="CAAX AMINO TERMINAL PROTEASE FAMILY PROTEIN"/>
    <property type="match status" value="1"/>
</dbReference>
<organism evidence="3 4">
    <name type="scientific">Segetibacter aerophilus</name>
    <dbReference type="NCBI Taxonomy" id="670293"/>
    <lineage>
        <taxon>Bacteria</taxon>
        <taxon>Pseudomonadati</taxon>
        <taxon>Bacteroidota</taxon>
        <taxon>Chitinophagia</taxon>
        <taxon>Chitinophagales</taxon>
        <taxon>Chitinophagaceae</taxon>
        <taxon>Segetibacter</taxon>
    </lineage>
</organism>
<dbReference type="Proteomes" id="UP000321513">
    <property type="component" value="Unassembled WGS sequence"/>
</dbReference>
<evidence type="ECO:0000313" key="3">
    <source>
        <dbReference type="EMBL" id="GEO09347.1"/>
    </source>
</evidence>
<keyword evidence="4" id="KW-1185">Reference proteome</keyword>
<dbReference type="GO" id="GO:0004175">
    <property type="term" value="F:endopeptidase activity"/>
    <property type="evidence" value="ECO:0007669"/>
    <property type="project" value="UniProtKB-ARBA"/>
</dbReference>
<feature type="transmembrane region" description="Helical" evidence="1">
    <location>
        <begin position="156"/>
        <end position="174"/>
    </location>
</feature>
<dbReference type="EMBL" id="BJYT01000006">
    <property type="protein sequence ID" value="GEO09347.1"/>
    <property type="molecule type" value="Genomic_DNA"/>
</dbReference>
<keyword evidence="1" id="KW-0812">Transmembrane</keyword>
<gene>
    <name evidence="3" type="ORF">SAE01_18430</name>
</gene>
<accession>A0A512BBW8</accession>
<feature type="transmembrane region" description="Helical" evidence="1">
    <location>
        <begin position="186"/>
        <end position="205"/>
    </location>
</feature>
<proteinExistence type="predicted"/>
<evidence type="ECO:0000256" key="1">
    <source>
        <dbReference type="SAM" id="Phobius"/>
    </source>
</evidence>